<evidence type="ECO:0000313" key="1">
    <source>
        <dbReference type="EMBL" id="MBC2475370.1"/>
    </source>
</evidence>
<gene>
    <name evidence="1" type="ORF">HGI39_11720</name>
</gene>
<organism evidence="1 2">
    <name type="scientific">Clostridium beijerinckii</name>
    <name type="common">Clostridium MP</name>
    <dbReference type="NCBI Taxonomy" id="1520"/>
    <lineage>
        <taxon>Bacteria</taxon>
        <taxon>Bacillati</taxon>
        <taxon>Bacillota</taxon>
        <taxon>Clostridia</taxon>
        <taxon>Eubacteriales</taxon>
        <taxon>Clostridiaceae</taxon>
        <taxon>Clostridium</taxon>
    </lineage>
</organism>
<dbReference type="RefSeq" id="WP_171779724.1">
    <property type="nucleotide sequence ID" value="NZ_JABAGV010000026.1"/>
</dbReference>
<proteinExistence type="predicted"/>
<dbReference type="AlphaFoldDB" id="A0AAW3W980"/>
<dbReference type="Proteomes" id="UP001194098">
    <property type="component" value="Unassembled WGS sequence"/>
</dbReference>
<sequence length="109" mass="13359">MENIKALEDVYKILYLKQCNKELISVVERYFVAHKSIYKKIVKFYYYDVRQAKCCFNINATEYQEIRYKICTDVAELVRDYYKNRANRIEKIENVVDLLAHKKRIKRQY</sequence>
<comment type="caution">
    <text evidence="1">The sequence shown here is derived from an EMBL/GenBank/DDBJ whole genome shotgun (WGS) entry which is preliminary data.</text>
</comment>
<protein>
    <submittedName>
        <fullName evidence="1">Uncharacterized protein</fullName>
    </submittedName>
</protein>
<evidence type="ECO:0000313" key="2">
    <source>
        <dbReference type="Proteomes" id="UP001194098"/>
    </source>
</evidence>
<name>A0AAW3W980_CLOBE</name>
<reference evidence="1" key="1">
    <citation type="submission" date="2020-04" db="EMBL/GenBank/DDBJ databases">
        <authorList>
            <person name="Brown S."/>
        </authorList>
    </citation>
    <scope>NUCLEOTIDE SEQUENCE</scope>
    <source>
        <strain evidence="1">DJ015</strain>
    </source>
</reference>
<accession>A0AAW3W980</accession>
<reference evidence="1" key="2">
    <citation type="journal article" date="2022" name="Nat. Biotechnol.">
        <title>Carbon-negative production of acetone and isopropanol by gas fermentation at industrial pilot scale.</title>
        <authorList>
            <person name="Liew F.E."/>
            <person name="Nogle R."/>
            <person name="Abdalla T."/>
            <person name="Rasor B.J."/>
            <person name="Canter C."/>
            <person name="Jensen R.O."/>
            <person name="Wang L."/>
            <person name="Strutz J."/>
            <person name="Chirania P."/>
            <person name="De Tissera S."/>
            <person name="Mueller A.P."/>
            <person name="Ruan Z."/>
            <person name="Gao A."/>
            <person name="Tran L."/>
            <person name="Engle N.L."/>
            <person name="Bromley J.C."/>
            <person name="Daniell J."/>
            <person name="Conrado R."/>
            <person name="Tschaplinski T.J."/>
            <person name="Giannone R.J."/>
            <person name="Hettich R.L."/>
            <person name="Karim A.S."/>
            <person name="Simpson S.D."/>
            <person name="Brown S.D."/>
            <person name="Leang C."/>
            <person name="Jewett M.C."/>
            <person name="Kopke M."/>
        </authorList>
    </citation>
    <scope>NUCLEOTIDE SEQUENCE</scope>
    <source>
        <strain evidence="1">DJ015</strain>
    </source>
</reference>
<dbReference type="EMBL" id="JABAGV010000026">
    <property type="protein sequence ID" value="MBC2475370.1"/>
    <property type="molecule type" value="Genomic_DNA"/>
</dbReference>